<gene>
    <name evidence="2" type="ORF">KME60_19760</name>
</gene>
<dbReference type="Proteomes" id="UP000729701">
    <property type="component" value="Unassembled WGS sequence"/>
</dbReference>
<reference evidence="2" key="1">
    <citation type="submission" date="2021-05" db="EMBL/GenBank/DDBJ databases">
        <authorList>
            <person name="Pietrasiak N."/>
            <person name="Ward R."/>
            <person name="Stajich J.E."/>
            <person name="Kurbessoian T."/>
        </authorList>
    </citation>
    <scope>NUCLEOTIDE SEQUENCE</scope>
    <source>
        <strain evidence="2">GSE-NOS-MK-12-04C</strain>
    </source>
</reference>
<evidence type="ECO:0000313" key="2">
    <source>
        <dbReference type="EMBL" id="MBW4669584.1"/>
    </source>
</evidence>
<proteinExistence type="predicted"/>
<dbReference type="EMBL" id="JAHHGZ010000022">
    <property type="protein sequence ID" value="MBW4669584.1"/>
    <property type="molecule type" value="Genomic_DNA"/>
</dbReference>
<reference evidence="2" key="2">
    <citation type="journal article" date="2022" name="Microbiol. Resour. Announc.">
        <title>Metagenome Sequencing to Explore Phylogenomics of Terrestrial Cyanobacteria.</title>
        <authorList>
            <person name="Ward R.D."/>
            <person name="Stajich J.E."/>
            <person name="Johansen J.R."/>
            <person name="Huntemann M."/>
            <person name="Clum A."/>
            <person name="Foster B."/>
            <person name="Foster B."/>
            <person name="Roux S."/>
            <person name="Palaniappan K."/>
            <person name="Varghese N."/>
            <person name="Mukherjee S."/>
            <person name="Reddy T.B.K."/>
            <person name="Daum C."/>
            <person name="Copeland A."/>
            <person name="Chen I.A."/>
            <person name="Ivanova N.N."/>
            <person name="Kyrpides N.C."/>
            <person name="Shapiro N."/>
            <person name="Eloe-Fadrosh E.A."/>
            <person name="Pietrasiak N."/>
        </authorList>
    </citation>
    <scope>NUCLEOTIDE SEQUENCE</scope>
    <source>
        <strain evidence="2">GSE-NOS-MK-12-04C</strain>
    </source>
</reference>
<sequence>MKGLTSLFKRLRLRQILSMFVVGLLLIASTVFSGSENTQSANNPYKSGGDGYTNYNMSTDSKASDRETSLMLGSQMLIATSKGSEILYPGAETPAGRVEKEAELPIKTLKDFQQPKPGGLIQREPNLGDRVGDRIGTVKEAVEEASEFLNDKAYEASQRPELMKNPAKGR</sequence>
<name>A0A951UU21_9CYAN</name>
<evidence type="ECO:0000256" key="1">
    <source>
        <dbReference type="SAM" id="MobiDB-lite"/>
    </source>
</evidence>
<evidence type="ECO:0000313" key="3">
    <source>
        <dbReference type="Proteomes" id="UP000729701"/>
    </source>
</evidence>
<feature type="region of interest" description="Disordered" evidence="1">
    <location>
        <begin position="151"/>
        <end position="170"/>
    </location>
</feature>
<dbReference type="Pfam" id="PF20363">
    <property type="entry name" value="DUF6658"/>
    <property type="match status" value="1"/>
</dbReference>
<protein>
    <submittedName>
        <fullName evidence="2">Uncharacterized protein</fullName>
    </submittedName>
</protein>
<dbReference type="AlphaFoldDB" id="A0A951UU21"/>
<dbReference type="InterPro" id="IPR046599">
    <property type="entry name" value="DUF6658"/>
</dbReference>
<organism evidence="2 3">
    <name type="scientific">Cyanomargarita calcarea GSE-NOS-MK-12-04C</name>
    <dbReference type="NCBI Taxonomy" id="2839659"/>
    <lineage>
        <taxon>Bacteria</taxon>
        <taxon>Bacillati</taxon>
        <taxon>Cyanobacteriota</taxon>
        <taxon>Cyanophyceae</taxon>
        <taxon>Nostocales</taxon>
        <taxon>Cyanomargaritaceae</taxon>
        <taxon>Cyanomargarita</taxon>
    </lineage>
</organism>
<comment type="caution">
    <text evidence="2">The sequence shown here is derived from an EMBL/GenBank/DDBJ whole genome shotgun (WGS) entry which is preliminary data.</text>
</comment>
<accession>A0A951UU21</accession>